<keyword evidence="2" id="KW-1185">Reference proteome</keyword>
<reference evidence="1 2" key="1">
    <citation type="journal article" date="2023" name="Sci. Data">
        <title>Genome assembly of the Korean intertidal mud-creeper Batillaria attramentaria.</title>
        <authorList>
            <person name="Patra A.K."/>
            <person name="Ho P.T."/>
            <person name="Jun S."/>
            <person name="Lee S.J."/>
            <person name="Kim Y."/>
            <person name="Won Y.J."/>
        </authorList>
    </citation>
    <scope>NUCLEOTIDE SEQUENCE [LARGE SCALE GENOMIC DNA]</scope>
    <source>
        <strain evidence="1">Wonlab-2016</strain>
    </source>
</reference>
<organism evidence="1 2">
    <name type="scientific">Batillaria attramentaria</name>
    <dbReference type="NCBI Taxonomy" id="370345"/>
    <lineage>
        <taxon>Eukaryota</taxon>
        <taxon>Metazoa</taxon>
        <taxon>Spiralia</taxon>
        <taxon>Lophotrochozoa</taxon>
        <taxon>Mollusca</taxon>
        <taxon>Gastropoda</taxon>
        <taxon>Caenogastropoda</taxon>
        <taxon>Sorbeoconcha</taxon>
        <taxon>Cerithioidea</taxon>
        <taxon>Batillariidae</taxon>
        <taxon>Batillaria</taxon>
    </lineage>
</organism>
<proteinExistence type="predicted"/>
<evidence type="ECO:0000313" key="1">
    <source>
        <dbReference type="EMBL" id="KAK7486247.1"/>
    </source>
</evidence>
<sequence length="80" mass="8615">MPSSTNAVHTYCRSVEPLSAPTEHRVARCGVRPNLSAESSADCRVAVGTMISVWVTTLTTLPFPLSDSLTVSATFPECFR</sequence>
<comment type="caution">
    <text evidence="1">The sequence shown here is derived from an EMBL/GenBank/DDBJ whole genome shotgun (WGS) entry which is preliminary data.</text>
</comment>
<accession>A0ABD0KH75</accession>
<name>A0ABD0KH75_9CAEN</name>
<dbReference type="Proteomes" id="UP001519460">
    <property type="component" value="Unassembled WGS sequence"/>
</dbReference>
<dbReference type="EMBL" id="JACVVK020000182">
    <property type="protein sequence ID" value="KAK7486247.1"/>
    <property type="molecule type" value="Genomic_DNA"/>
</dbReference>
<protein>
    <submittedName>
        <fullName evidence="1">Uncharacterized protein</fullName>
    </submittedName>
</protein>
<evidence type="ECO:0000313" key="2">
    <source>
        <dbReference type="Proteomes" id="UP001519460"/>
    </source>
</evidence>
<dbReference type="AlphaFoldDB" id="A0ABD0KH75"/>
<gene>
    <name evidence="1" type="ORF">BaRGS_00022570</name>
</gene>